<evidence type="ECO:0000259" key="1">
    <source>
        <dbReference type="PROSITE" id="PS51322"/>
    </source>
</evidence>
<accession>A0AAF3J4L1</accession>
<dbReference type="GO" id="GO:0000813">
    <property type="term" value="C:ESCRT I complex"/>
    <property type="evidence" value="ECO:0007669"/>
    <property type="project" value="TreeGrafter"/>
</dbReference>
<dbReference type="GO" id="GO:0015031">
    <property type="term" value="P:protein transport"/>
    <property type="evidence" value="ECO:0007669"/>
    <property type="project" value="InterPro"/>
</dbReference>
<dbReference type="InterPro" id="IPR008883">
    <property type="entry name" value="UEV_N"/>
</dbReference>
<organism evidence="2 3">
    <name type="scientific">Mesorhabditis belari</name>
    <dbReference type="NCBI Taxonomy" id="2138241"/>
    <lineage>
        <taxon>Eukaryota</taxon>
        <taxon>Metazoa</taxon>
        <taxon>Ecdysozoa</taxon>
        <taxon>Nematoda</taxon>
        <taxon>Chromadorea</taxon>
        <taxon>Rhabditida</taxon>
        <taxon>Rhabditina</taxon>
        <taxon>Rhabditomorpha</taxon>
        <taxon>Rhabditoidea</taxon>
        <taxon>Rhabditidae</taxon>
        <taxon>Mesorhabditinae</taxon>
        <taxon>Mesorhabditis</taxon>
    </lineage>
</organism>
<dbReference type="PROSITE" id="PS51322">
    <property type="entry name" value="UEV"/>
    <property type="match status" value="1"/>
</dbReference>
<keyword evidence="2" id="KW-1185">Reference proteome</keyword>
<dbReference type="InterPro" id="IPR052070">
    <property type="entry name" value="ESCRT-I_UEV_domain"/>
</dbReference>
<dbReference type="Proteomes" id="UP000887575">
    <property type="component" value="Unassembled WGS sequence"/>
</dbReference>
<dbReference type="Gene3D" id="3.10.110.10">
    <property type="entry name" value="Ubiquitin Conjugating Enzyme"/>
    <property type="match status" value="1"/>
</dbReference>
<dbReference type="WBParaSite" id="MBELARI_LOCUS15836">
    <property type="protein sequence ID" value="MBELARI_LOCUS15836"/>
    <property type="gene ID" value="MBELARI_LOCUS15836"/>
</dbReference>
<reference evidence="3" key="1">
    <citation type="submission" date="2024-02" db="UniProtKB">
        <authorList>
            <consortium name="WormBaseParasite"/>
        </authorList>
    </citation>
    <scope>IDENTIFICATION</scope>
</reference>
<dbReference type="CDD" id="cd11685">
    <property type="entry name" value="UEV_TSG101-like"/>
    <property type="match status" value="1"/>
</dbReference>
<evidence type="ECO:0000313" key="3">
    <source>
        <dbReference type="WBParaSite" id="MBELARI_LOCUS15836"/>
    </source>
</evidence>
<dbReference type="GO" id="GO:0043130">
    <property type="term" value="F:ubiquitin binding"/>
    <property type="evidence" value="ECO:0007669"/>
    <property type="project" value="TreeGrafter"/>
</dbReference>
<dbReference type="GO" id="GO:0008333">
    <property type="term" value="P:endosome to lysosome transport"/>
    <property type="evidence" value="ECO:0007669"/>
    <property type="project" value="TreeGrafter"/>
</dbReference>
<sequence>MSAAEVKKKACGCEEPCPYSLYQMLNKCLSRTDFGGDNPRKIRYIELAKQDIVDALNQFRDLVPDLEKFKFPDKDNEQRITFKLKGTIPMCYRETVYNILISIYLSPMHPYHSPVCYVNPTEDMVIRSNENVSEDGRVYLPYLHEWRYPGYDLTGLIQILAMIFGEKCPVFSKKSGKTASQSTSVNPWPTPTPMVCL</sequence>
<feature type="domain" description="UEV" evidence="1">
    <location>
        <begin position="29"/>
        <end position="174"/>
    </location>
</feature>
<evidence type="ECO:0000313" key="2">
    <source>
        <dbReference type="Proteomes" id="UP000887575"/>
    </source>
</evidence>
<dbReference type="InterPro" id="IPR016135">
    <property type="entry name" value="UBQ-conjugating_enzyme/RWD"/>
</dbReference>
<dbReference type="AlphaFoldDB" id="A0AAF3J4L1"/>
<proteinExistence type="predicted"/>
<dbReference type="SUPFAM" id="SSF54495">
    <property type="entry name" value="UBC-like"/>
    <property type="match status" value="1"/>
</dbReference>
<name>A0AAF3J4L1_9BILA</name>
<protein>
    <recommendedName>
        <fullName evidence="1">UEV domain-containing protein</fullName>
    </recommendedName>
</protein>
<dbReference type="PANTHER" id="PTHR23306:SF3">
    <property type="entry name" value="TUMOR SUPPRESSOR PROTEIN 101"/>
    <property type="match status" value="1"/>
</dbReference>
<dbReference type="Pfam" id="PF05743">
    <property type="entry name" value="UEV"/>
    <property type="match status" value="1"/>
</dbReference>
<dbReference type="PANTHER" id="PTHR23306">
    <property type="entry name" value="TUMOR SUSCEPTIBILITY GENE 101 PROTEIN-RELATED"/>
    <property type="match status" value="1"/>
</dbReference>